<gene>
    <name evidence="1" type="primary">Acey_s0142.g2348</name>
    <name evidence="1" type="ORF">Y032_0142g2348</name>
</gene>
<dbReference type="EMBL" id="JARK01001478">
    <property type="protein sequence ID" value="EYB97304.1"/>
    <property type="molecule type" value="Genomic_DNA"/>
</dbReference>
<name>A0A016T3Y5_9BILA</name>
<dbReference type="AlphaFoldDB" id="A0A016T3Y5"/>
<sequence>MEERIHFAAKAGWGRHCLQRQIVRQLPDYFPKALTVNSIAEPVYAHKTRRHIRERHALLFFAAFIAMNHQSICIYCNVNAVLHCQSISNTLQNLGENTRISGNPMR</sequence>
<reference evidence="2" key="1">
    <citation type="journal article" date="2015" name="Nat. Genet.">
        <title>The genome and transcriptome of the zoonotic hookworm Ancylostoma ceylanicum identify infection-specific gene families.</title>
        <authorList>
            <person name="Schwarz E.M."/>
            <person name="Hu Y."/>
            <person name="Antoshechkin I."/>
            <person name="Miller M.M."/>
            <person name="Sternberg P.W."/>
            <person name="Aroian R.V."/>
        </authorList>
    </citation>
    <scope>NUCLEOTIDE SEQUENCE</scope>
    <source>
        <strain evidence="2">HY135</strain>
    </source>
</reference>
<organism evidence="1 2">
    <name type="scientific">Ancylostoma ceylanicum</name>
    <dbReference type="NCBI Taxonomy" id="53326"/>
    <lineage>
        <taxon>Eukaryota</taxon>
        <taxon>Metazoa</taxon>
        <taxon>Ecdysozoa</taxon>
        <taxon>Nematoda</taxon>
        <taxon>Chromadorea</taxon>
        <taxon>Rhabditida</taxon>
        <taxon>Rhabditina</taxon>
        <taxon>Rhabditomorpha</taxon>
        <taxon>Strongyloidea</taxon>
        <taxon>Ancylostomatidae</taxon>
        <taxon>Ancylostomatinae</taxon>
        <taxon>Ancylostoma</taxon>
    </lineage>
</organism>
<keyword evidence="2" id="KW-1185">Reference proteome</keyword>
<protein>
    <submittedName>
        <fullName evidence="1">Uncharacterized protein</fullName>
    </submittedName>
</protein>
<dbReference type="Proteomes" id="UP000024635">
    <property type="component" value="Unassembled WGS sequence"/>
</dbReference>
<proteinExistence type="predicted"/>
<evidence type="ECO:0000313" key="2">
    <source>
        <dbReference type="Proteomes" id="UP000024635"/>
    </source>
</evidence>
<accession>A0A016T3Y5</accession>
<evidence type="ECO:0000313" key="1">
    <source>
        <dbReference type="EMBL" id="EYB97304.1"/>
    </source>
</evidence>
<comment type="caution">
    <text evidence="1">The sequence shown here is derived from an EMBL/GenBank/DDBJ whole genome shotgun (WGS) entry which is preliminary data.</text>
</comment>